<proteinExistence type="predicted"/>
<name>A0A0M2SVT2_9BACI</name>
<dbReference type="Pfam" id="PF14559">
    <property type="entry name" value="TPR_19"/>
    <property type="match status" value="1"/>
</dbReference>
<dbReference type="Gene3D" id="1.25.40.10">
    <property type="entry name" value="Tetratricopeptide repeat domain"/>
    <property type="match status" value="1"/>
</dbReference>
<sequence length="339" mass="39254">MKKRDFKKEDNIILFPGLERRLMDKGLELLHARKFRQAAEFLEQAVAMEHDNAEARIGLVVAYYEAGRVKEAKKLAAGMLRDGVGDYIQVMDLYIMILVQLGEYEEIITTIEALLEGKHVPTDKFEHFSKMLQFSRKMAEGKAVPVENDVPGHLELERLQLFECRDPDEQMMVAARLANENIRPHLPEIKKYLASESGHPFLKSMLLNILKEQEYEGELQVEKFGRTVSFIPARLPDVHEMMMSDVFKLLEDKFENDDPVFLENIKGMAERNFFLLYPFDPEPNNPLAWAGAYDYLGKSYYGHEWTLEQYIEENGGDEEGIREAVEAIRKIEEISYPII</sequence>
<gene>
    <name evidence="1" type="ORF">WQ57_08745</name>
</gene>
<evidence type="ECO:0000313" key="2">
    <source>
        <dbReference type="Proteomes" id="UP000034166"/>
    </source>
</evidence>
<comment type="caution">
    <text evidence="1">The sequence shown here is derived from an EMBL/GenBank/DDBJ whole genome shotgun (WGS) entry which is preliminary data.</text>
</comment>
<keyword evidence="2" id="KW-1185">Reference proteome</keyword>
<evidence type="ECO:0000313" key="1">
    <source>
        <dbReference type="EMBL" id="KKK38273.1"/>
    </source>
</evidence>
<dbReference type="PATRIC" id="fig|1408103.3.peg.1970"/>
<dbReference type="SUPFAM" id="SSF116965">
    <property type="entry name" value="Hypothetical protein MPN330"/>
    <property type="match status" value="1"/>
</dbReference>
<reference evidence="1 2" key="1">
    <citation type="submission" date="2015-04" db="EMBL/GenBank/DDBJ databases">
        <title>Taxonomic description and genome sequence of Bacillus campisalis sp. nov., a novel member of the genus Bacillus isolated from solar saltern.</title>
        <authorList>
            <person name="Mathan Kumar R."/>
            <person name="Kaur G."/>
            <person name="Kumar A."/>
            <person name="Singh N.K."/>
            <person name="Kaur N."/>
            <person name="Kumar N."/>
            <person name="Mayilraj S."/>
        </authorList>
    </citation>
    <scope>NUCLEOTIDE SEQUENCE [LARGE SCALE GENOMIC DNA]</scope>
    <source>
        <strain evidence="1 2">SA2-6</strain>
    </source>
</reference>
<dbReference type="OrthoDB" id="2364593at2"/>
<dbReference type="EMBL" id="LAYY01000008">
    <property type="protein sequence ID" value="KKK38273.1"/>
    <property type="molecule type" value="Genomic_DNA"/>
</dbReference>
<organism evidence="1 2">
    <name type="scientific">Mesobacillus campisalis</name>
    <dbReference type="NCBI Taxonomy" id="1408103"/>
    <lineage>
        <taxon>Bacteria</taxon>
        <taxon>Bacillati</taxon>
        <taxon>Bacillota</taxon>
        <taxon>Bacilli</taxon>
        <taxon>Bacillales</taxon>
        <taxon>Bacillaceae</taxon>
        <taxon>Mesobacillus</taxon>
    </lineage>
</organism>
<dbReference type="SUPFAM" id="SSF48452">
    <property type="entry name" value="TPR-like"/>
    <property type="match status" value="1"/>
</dbReference>
<dbReference type="InterPro" id="IPR011990">
    <property type="entry name" value="TPR-like_helical_dom_sf"/>
</dbReference>
<dbReference type="RefSeq" id="WP_046523379.1">
    <property type="nucleotide sequence ID" value="NZ_LAYY01000008.1"/>
</dbReference>
<protein>
    <submittedName>
        <fullName evidence="1">Uncharacterized protein</fullName>
    </submittedName>
</protein>
<accession>A0A0M2SVT2</accession>
<dbReference type="Proteomes" id="UP000034166">
    <property type="component" value="Unassembled WGS sequence"/>
</dbReference>
<dbReference type="AlphaFoldDB" id="A0A0M2SVT2"/>